<dbReference type="Pfam" id="PF17862">
    <property type="entry name" value="AAA_lid_3"/>
    <property type="match status" value="1"/>
</dbReference>
<feature type="non-terminal residue" evidence="15">
    <location>
        <position position="1271"/>
    </location>
</feature>
<accession>A0ABN8NG00</accession>
<feature type="domain" description="AAA+ ATPase" evidence="14">
    <location>
        <begin position="672"/>
        <end position="823"/>
    </location>
</feature>
<evidence type="ECO:0000259" key="14">
    <source>
        <dbReference type="SMART" id="SM00382"/>
    </source>
</evidence>
<dbReference type="InterPro" id="IPR003593">
    <property type="entry name" value="AAA+_ATPase"/>
</dbReference>
<dbReference type="SMART" id="SM00382">
    <property type="entry name" value="AAA"/>
    <property type="match status" value="2"/>
</dbReference>
<keyword evidence="3" id="KW-0813">Transport</keyword>
<protein>
    <recommendedName>
        <fullName evidence="11">Peroxisomal ATPase PEX1</fullName>
    </recommendedName>
    <alternativeName>
        <fullName evidence="10">Peroxin-1</fullName>
    </alternativeName>
</protein>
<feature type="region of interest" description="Disordered" evidence="13">
    <location>
        <begin position="1251"/>
        <end position="1271"/>
    </location>
</feature>
<dbReference type="Gene3D" id="3.40.50.300">
    <property type="entry name" value="P-loop containing nucleotide triphosphate hydrolases"/>
    <property type="match status" value="2"/>
</dbReference>
<feature type="compositionally biased region" description="Basic and acidic residues" evidence="13">
    <location>
        <begin position="1261"/>
        <end position="1271"/>
    </location>
</feature>
<dbReference type="SUPFAM" id="SSF52540">
    <property type="entry name" value="P-loop containing nucleoside triphosphate hydrolases"/>
    <property type="match status" value="2"/>
</dbReference>
<evidence type="ECO:0000256" key="13">
    <source>
        <dbReference type="SAM" id="MobiDB-lite"/>
    </source>
</evidence>
<dbReference type="InterPro" id="IPR015342">
    <property type="entry name" value="PEX1-N_C-lobe"/>
</dbReference>
<keyword evidence="4" id="KW-0962">Peroxisome biogenesis</keyword>
<evidence type="ECO:0000256" key="4">
    <source>
        <dbReference type="ARBA" id="ARBA00022593"/>
    </source>
</evidence>
<keyword evidence="8" id="KW-0653">Protein transport</keyword>
<comment type="catalytic activity">
    <reaction evidence="12">
        <text>ATP + H2O = ADP + phosphate + H(+)</text>
        <dbReference type="Rhea" id="RHEA:13065"/>
        <dbReference type="ChEBI" id="CHEBI:15377"/>
        <dbReference type="ChEBI" id="CHEBI:15378"/>
        <dbReference type="ChEBI" id="CHEBI:30616"/>
        <dbReference type="ChEBI" id="CHEBI:43474"/>
        <dbReference type="ChEBI" id="CHEBI:456216"/>
    </reaction>
    <physiologicalReaction direction="left-to-right" evidence="12">
        <dbReference type="Rhea" id="RHEA:13066"/>
    </physiologicalReaction>
</comment>
<dbReference type="PROSITE" id="PS00674">
    <property type="entry name" value="AAA"/>
    <property type="match status" value="1"/>
</dbReference>
<evidence type="ECO:0000256" key="7">
    <source>
        <dbReference type="ARBA" id="ARBA00022840"/>
    </source>
</evidence>
<gene>
    <name evidence="15" type="ORF">PLOB_00013891</name>
</gene>
<evidence type="ECO:0000313" key="15">
    <source>
        <dbReference type="EMBL" id="CAH3105869.1"/>
    </source>
</evidence>
<dbReference type="InterPro" id="IPR003959">
    <property type="entry name" value="ATPase_AAA_core"/>
</dbReference>
<evidence type="ECO:0000256" key="3">
    <source>
        <dbReference type="ARBA" id="ARBA00022448"/>
    </source>
</evidence>
<comment type="caution">
    <text evidence="15">The sequence shown here is derived from an EMBL/GenBank/DDBJ whole genome shotgun (WGS) entry which is preliminary data.</text>
</comment>
<dbReference type="InterPro" id="IPR050168">
    <property type="entry name" value="AAA_ATPase_domain"/>
</dbReference>
<comment type="subcellular location">
    <subcellularLocation>
        <location evidence="1">Membrane</location>
    </subcellularLocation>
</comment>
<evidence type="ECO:0000256" key="9">
    <source>
        <dbReference type="ARBA" id="ARBA00023136"/>
    </source>
</evidence>
<name>A0ABN8NG00_9CNID</name>
<dbReference type="Gene3D" id="1.10.8.60">
    <property type="match status" value="2"/>
</dbReference>
<evidence type="ECO:0000256" key="8">
    <source>
        <dbReference type="ARBA" id="ARBA00022927"/>
    </source>
</evidence>
<dbReference type="InterPro" id="IPR003960">
    <property type="entry name" value="ATPase_AAA_CS"/>
</dbReference>
<keyword evidence="5" id="KW-0547">Nucleotide-binding</keyword>
<dbReference type="SUPFAM" id="SSF50692">
    <property type="entry name" value="ADC-like"/>
    <property type="match status" value="1"/>
</dbReference>
<dbReference type="InterPro" id="IPR009010">
    <property type="entry name" value="Asp_de-COase-like_dom_sf"/>
</dbReference>
<dbReference type="CDD" id="cd19526">
    <property type="entry name" value="RecA-like_PEX1_r2"/>
    <property type="match status" value="1"/>
</dbReference>
<dbReference type="SUPFAM" id="SSF54585">
    <property type="entry name" value="Cdc48 domain 2-like"/>
    <property type="match status" value="1"/>
</dbReference>
<dbReference type="InterPro" id="IPR041569">
    <property type="entry name" value="AAA_lid_3"/>
</dbReference>
<dbReference type="Gene3D" id="2.40.40.20">
    <property type="match status" value="1"/>
</dbReference>
<comment type="similarity">
    <text evidence="2">Belongs to the AAA ATPase family.</text>
</comment>
<sequence>MCSSGGTGGMKRIRSACVKTSSSKTCFVSLSRDLAEAIGLRVQGQPFALQLQWESCSAFTSWSGEVIHSNKHDLLTGPPSIVLLGKKFADSLGLNEDQQVLVEPVLSIPSCNRISVDPLSANDWEILELHAGYIESHLLNQVRVVFPHQKLPIWIQNNTCVVVQIVDLEPCTNCVRLDEFTEVVVSPKTRDTKNAKQGPVSASQFTSQTISQTSGIPDSAQQLAETSGRSVVDTEEQSRVIDTGLLFRFSSYFHTLFYAHGNKSVTNETQTLQSLHGSEPQLAGTSNDSNAIRTFASTSQLDKDVLGETDFDMLLRVQPELSMARNISKSKYSFQPSAVFVDFASLPPEVLKSWTCNLDFFPPADGTVVKTVQITKLLSPKERASSTAATVNRVPNSRENTDSITQETGVTDEAESLSRASQGIKRRIFLQIVCEYTQPSHWIVNMVMTSSSSSTLNDITKHGSHKLGVASHVLPHHIVMSNELRHLLDTKDLSLVKVQSVLYGPSVIKGIILHPFGDNTQEDIPSSSVLLDAFHKWICSVCSRDTPLLLCSGMLLTCDIPQVGHSVQFVVTVLKSHDEQTSSSADRLSYYQLTPETLNSVTVVTGTPSNSLNNPSPVISPLESRAQNLKHSIADLGGVTECFHKCLDHALAALKQRPVANHLGGNIITGLRCGALLIFGSGAGAGVGCGKTALAHAVCHQLNQWPVCAYITVVDCIPFRGKRVESIQKQLQQVFVEAAWHQPSVILFDDLDQLVSAPSALQEMGGEALYKRRLAQVIKDLVNAEIDHNSRVVVIATSKSHDSLHPSLLTSRGCHIFQCCVELHPPDANQRQEILHAMINKRFPQEDSQELEFSSLVKKTEGFSPKDLGSLLDRAFHKAAIRKLKNSKEGGFGPTITAQDLKEAVEGFTPAALRGVKLHTTGELGWCDVGGLSAVKGTLMETLLWPTKYSWLFNKCPLRMRSGLLLYGPPGTGKTMLAGVVAKECGLNFISIKGPELLSKYIGASEQAVRDMFTRAQSAKPCILFFDEFDSLAPRRGHDSTGVTDRVVNQLLTQLDGVEGLDGVYILAATSRPDLIDPALLRPGRLDKCLYCGIPEKSERLEILRALSRSLLLAKDTKLVDISDMCENFTGADLKALLYNAQLAAIHRNTSNSQLYKGLFNQGSERGDDENDSLQNKDRKEKVVYIPNLVKGPVHVSSDELTKLYSEVSEISVSLRQQPSLFAARNMSATEVSKQQPAGGIEISQSDLLQAASSMSPSVSDSERRKYQAMY</sequence>
<organism evidence="15 16">
    <name type="scientific">Porites lobata</name>
    <dbReference type="NCBI Taxonomy" id="104759"/>
    <lineage>
        <taxon>Eukaryota</taxon>
        <taxon>Metazoa</taxon>
        <taxon>Cnidaria</taxon>
        <taxon>Anthozoa</taxon>
        <taxon>Hexacorallia</taxon>
        <taxon>Scleractinia</taxon>
        <taxon>Fungiina</taxon>
        <taxon>Poritidae</taxon>
        <taxon>Porites</taxon>
    </lineage>
</organism>
<dbReference type="Pfam" id="PF09262">
    <property type="entry name" value="PEX-1N"/>
    <property type="match status" value="1"/>
</dbReference>
<evidence type="ECO:0000256" key="12">
    <source>
        <dbReference type="ARBA" id="ARBA00048778"/>
    </source>
</evidence>
<evidence type="ECO:0000256" key="5">
    <source>
        <dbReference type="ARBA" id="ARBA00022741"/>
    </source>
</evidence>
<evidence type="ECO:0000313" key="16">
    <source>
        <dbReference type="Proteomes" id="UP001159405"/>
    </source>
</evidence>
<evidence type="ECO:0000256" key="1">
    <source>
        <dbReference type="ARBA" id="ARBA00004370"/>
    </source>
</evidence>
<evidence type="ECO:0000256" key="6">
    <source>
        <dbReference type="ARBA" id="ARBA00022801"/>
    </source>
</evidence>
<dbReference type="InterPro" id="IPR029067">
    <property type="entry name" value="CDC48_domain_2-like_sf"/>
</dbReference>
<evidence type="ECO:0000256" key="11">
    <source>
        <dbReference type="ARBA" id="ARBA00034532"/>
    </source>
</evidence>
<reference evidence="15 16" key="1">
    <citation type="submission" date="2022-05" db="EMBL/GenBank/DDBJ databases">
        <authorList>
            <consortium name="Genoscope - CEA"/>
            <person name="William W."/>
        </authorList>
    </citation>
    <scope>NUCLEOTIDE SEQUENCE [LARGE SCALE GENOMIC DNA]</scope>
</reference>
<evidence type="ECO:0000256" key="10">
    <source>
        <dbReference type="ARBA" id="ARBA00032509"/>
    </source>
</evidence>
<keyword evidence="16" id="KW-1185">Reference proteome</keyword>
<dbReference type="PANTHER" id="PTHR23077:SF12">
    <property type="entry name" value="PEROXISOMAL ATPASE PEX1"/>
    <property type="match status" value="1"/>
</dbReference>
<feature type="domain" description="AAA+ ATPase" evidence="14">
    <location>
        <begin position="960"/>
        <end position="1096"/>
    </location>
</feature>
<dbReference type="Gene3D" id="3.10.330.10">
    <property type="match status" value="1"/>
</dbReference>
<evidence type="ECO:0000256" key="2">
    <source>
        <dbReference type="ARBA" id="ARBA00006914"/>
    </source>
</evidence>
<dbReference type="InterPro" id="IPR027417">
    <property type="entry name" value="P-loop_NTPase"/>
</dbReference>
<keyword evidence="9" id="KW-0472">Membrane</keyword>
<dbReference type="PANTHER" id="PTHR23077">
    <property type="entry name" value="AAA-FAMILY ATPASE"/>
    <property type="match status" value="1"/>
</dbReference>
<keyword evidence="7" id="KW-0067">ATP-binding</keyword>
<feature type="region of interest" description="Disordered" evidence="13">
    <location>
        <begin position="1159"/>
        <end position="1178"/>
    </location>
</feature>
<dbReference type="Pfam" id="PF00004">
    <property type="entry name" value="AAA"/>
    <property type="match status" value="2"/>
</dbReference>
<dbReference type="EMBL" id="CALNXK010000018">
    <property type="protein sequence ID" value="CAH3105869.1"/>
    <property type="molecule type" value="Genomic_DNA"/>
</dbReference>
<proteinExistence type="inferred from homology"/>
<dbReference type="Proteomes" id="UP001159405">
    <property type="component" value="Unassembled WGS sequence"/>
</dbReference>
<keyword evidence="6" id="KW-0378">Hydrolase</keyword>